<reference evidence="1 2" key="1">
    <citation type="journal article" date="2015" name="Genome Biol. Evol.">
        <title>Comparative Genomics of a Bacterivorous Green Alga Reveals Evolutionary Causalities and Consequences of Phago-Mixotrophic Mode of Nutrition.</title>
        <authorList>
            <person name="Burns J.A."/>
            <person name="Paasch A."/>
            <person name="Narechania A."/>
            <person name="Kim E."/>
        </authorList>
    </citation>
    <scope>NUCLEOTIDE SEQUENCE [LARGE SCALE GENOMIC DNA]</scope>
    <source>
        <strain evidence="1 2">PLY_AMNH</strain>
    </source>
</reference>
<evidence type="ECO:0000313" key="2">
    <source>
        <dbReference type="Proteomes" id="UP001190700"/>
    </source>
</evidence>
<gene>
    <name evidence="1" type="ORF">CYMTET_12713</name>
</gene>
<protein>
    <submittedName>
        <fullName evidence="1">Uncharacterized protein</fullName>
    </submittedName>
</protein>
<dbReference type="EMBL" id="LGRX02004942">
    <property type="protein sequence ID" value="KAK3279405.1"/>
    <property type="molecule type" value="Genomic_DNA"/>
</dbReference>
<organism evidence="1 2">
    <name type="scientific">Cymbomonas tetramitiformis</name>
    <dbReference type="NCBI Taxonomy" id="36881"/>
    <lineage>
        <taxon>Eukaryota</taxon>
        <taxon>Viridiplantae</taxon>
        <taxon>Chlorophyta</taxon>
        <taxon>Pyramimonadophyceae</taxon>
        <taxon>Pyramimonadales</taxon>
        <taxon>Pyramimonadaceae</taxon>
        <taxon>Cymbomonas</taxon>
    </lineage>
</organism>
<accession>A0AAE0GJX4</accession>
<dbReference type="AlphaFoldDB" id="A0AAE0GJX4"/>
<evidence type="ECO:0000313" key="1">
    <source>
        <dbReference type="EMBL" id="KAK3279405.1"/>
    </source>
</evidence>
<proteinExistence type="predicted"/>
<dbReference type="Proteomes" id="UP001190700">
    <property type="component" value="Unassembled WGS sequence"/>
</dbReference>
<sequence>MEPPLPPLRGGPDSAPLGVGGSVVVTALVVTDKDIQPTEEERLLSEEFVFCDAVASGEGANDDADNDEDAD</sequence>
<comment type="caution">
    <text evidence="1">The sequence shown here is derived from an EMBL/GenBank/DDBJ whole genome shotgun (WGS) entry which is preliminary data.</text>
</comment>
<name>A0AAE0GJX4_9CHLO</name>
<keyword evidence="2" id="KW-1185">Reference proteome</keyword>